<dbReference type="PANTHER" id="PTHR37490:SF1">
    <property type="entry name" value="GLYCOSYLTRANSFERASE 2-LIKE DOMAIN-CONTAINING PROTEIN"/>
    <property type="match status" value="1"/>
</dbReference>
<name>A0ABR2UZD6_9PEZI</name>
<dbReference type="Pfam" id="PF11913">
    <property type="entry name" value="DUF3431"/>
    <property type="match status" value="1"/>
</dbReference>
<comment type="caution">
    <text evidence="1">The sequence shown here is derived from an EMBL/GenBank/DDBJ whole genome shotgun (WGS) entry which is preliminary data.</text>
</comment>
<dbReference type="InterPro" id="IPR021838">
    <property type="entry name" value="DUF3431"/>
</dbReference>
<keyword evidence="2" id="KW-1185">Reference proteome</keyword>
<evidence type="ECO:0000313" key="2">
    <source>
        <dbReference type="Proteomes" id="UP001408356"/>
    </source>
</evidence>
<reference evidence="1 2" key="1">
    <citation type="journal article" date="2024" name="J. Plant Pathol.">
        <title>Sequence and assembly of the genome of Seiridium unicorne, isolate CBS 538.82, causal agent of cypress canker disease.</title>
        <authorList>
            <person name="Scali E."/>
            <person name="Rocca G.D."/>
            <person name="Danti R."/>
            <person name="Garbelotto M."/>
            <person name="Barberini S."/>
            <person name="Baroncelli R."/>
            <person name="Emiliani G."/>
        </authorList>
    </citation>
    <scope>NUCLEOTIDE SEQUENCE [LARGE SCALE GENOMIC DNA]</scope>
    <source>
        <strain evidence="1 2">BM-138-508</strain>
    </source>
</reference>
<accession>A0ABR2UZD6</accession>
<protein>
    <submittedName>
        <fullName evidence="1">Uncharacterized protein</fullName>
    </submittedName>
</protein>
<organism evidence="1 2">
    <name type="scientific">Seiridium unicorne</name>
    <dbReference type="NCBI Taxonomy" id="138068"/>
    <lineage>
        <taxon>Eukaryota</taxon>
        <taxon>Fungi</taxon>
        <taxon>Dikarya</taxon>
        <taxon>Ascomycota</taxon>
        <taxon>Pezizomycotina</taxon>
        <taxon>Sordariomycetes</taxon>
        <taxon>Xylariomycetidae</taxon>
        <taxon>Amphisphaeriales</taxon>
        <taxon>Sporocadaceae</taxon>
        <taxon>Seiridium</taxon>
    </lineage>
</organism>
<dbReference type="Proteomes" id="UP001408356">
    <property type="component" value="Unassembled WGS sequence"/>
</dbReference>
<sequence>MGSIAKYARRTSDDLQFEVVVARYNEDLQWLEAVLPDATVYNKGDKMPSIHNIARIIDLPNIGRESHTYLHHIVSCYDTLADITLFTQGSRNGVSCFRTYTKLTSSQMEEIALKMDFGEMKTFGSIESGTLRPIDQWDGFDWEKDVDNILWLSQQRGDFLCADCTPAQYWLETFGFEHPSSIIFTEGAFFAVRRKTVRLRPRVFYEKLLAKFTQLNHVNPEIGHFQEKFWGEIFCGST</sequence>
<gene>
    <name evidence="1" type="ORF">SUNI508_06943</name>
</gene>
<evidence type="ECO:0000313" key="1">
    <source>
        <dbReference type="EMBL" id="KAK9419937.1"/>
    </source>
</evidence>
<dbReference type="PANTHER" id="PTHR37490">
    <property type="entry name" value="EXPRESSED PROTEIN"/>
    <property type="match status" value="1"/>
</dbReference>
<proteinExistence type="predicted"/>
<dbReference type="EMBL" id="JARVKF010000279">
    <property type="protein sequence ID" value="KAK9419937.1"/>
    <property type="molecule type" value="Genomic_DNA"/>
</dbReference>